<sequence length="62" mass="6957">MAGKPFRPPPRPPIPPDFGIPSSDLPMTSPNFPPLLPLSPRSSFTSNKFFYEFPLDSSFDLY</sequence>
<protein>
    <submittedName>
        <fullName evidence="2">(rape) hypothetical protein</fullName>
    </submittedName>
</protein>
<evidence type="ECO:0000256" key="1">
    <source>
        <dbReference type="SAM" id="MobiDB-lite"/>
    </source>
</evidence>
<feature type="compositionally biased region" description="Pro residues" evidence="1">
    <location>
        <begin position="1"/>
        <end position="18"/>
    </location>
</feature>
<name>A0A816JU80_BRANA</name>
<accession>A0A816JU80</accession>
<gene>
    <name evidence="2" type="ORF">DARMORV10_C04P52230.1</name>
</gene>
<organism evidence="2">
    <name type="scientific">Brassica napus</name>
    <name type="common">Rape</name>
    <dbReference type="NCBI Taxonomy" id="3708"/>
    <lineage>
        <taxon>Eukaryota</taxon>
        <taxon>Viridiplantae</taxon>
        <taxon>Streptophyta</taxon>
        <taxon>Embryophyta</taxon>
        <taxon>Tracheophyta</taxon>
        <taxon>Spermatophyta</taxon>
        <taxon>Magnoliopsida</taxon>
        <taxon>eudicotyledons</taxon>
        <taxon>Gunneridae</taxon>
        <taxon>Pentapetalae</taxon>
        <taxon>rosids</taxon>
        <taxon>malvids</taxon>
        <taxon>Brassicales</taxon>
        <taxon>Brassicaceae</taxon>
        <taxon>Brassiceae</taxon>
        <taxon>Brassica</taxon>
    </lineage>
</organism>
<dbReference type="AlphaFoldDB" id="A0A816JU80"/>
<feature type="region of interest" description="Disordered" evidence="1">
    <location>
        <begin position="1"/>
        <end position="26"/>
    </location>
</feature>
<evidence type="ECO:0000313" key="2">
    <source>
        <dbReference type="EMBL" id="CAF1860844.1"/>
    </source>
</evidence>
<dbReference type="Gramene" id="CDX89526">
    <property type="protein sequence ID" value="CDX89526"/>
    <property type="gene ID" value="GSBRNA2T00149822001"/>
</dbReference>
<reference evidence="2" key="1">
    <citation type="submission" date="2021-01" db="EMBL/GenBank/DDBJ databases">
        <authorList>
            <consortium name="Genoscope - CEA"/>
            <person name="William W."/>
        </authorList>
    </citation>
    <scope>NUCLEOTIDE SEQUENCE</scope>
</reference>
<proteinExistence type="predicted"/>
<dbReference type="Proteomes" id="UP001295469">
    <property type="component" value="Chromosome C04"/>
</dbReference>
<dbReference type="EMBL" id="HG994368">
    <property type="protein sequence ID" value="CAF1860844.1"/>
    <property type="molecule type" value="Genomic_DNA"/>
</dbReference>